<proteinExistence type="predicted"/>
<keyword evidence="3" id="KW-0560">Oxidoreductase</keyword>
<gene>
    <name evidence="3" type="primary">chrR</name>
    <name evidence="3" type="ORF">MAMC_01537</name>
</gene>
<organism evidence="3 4">
    <name type="scientific">Methylacidimicrobium cyclopophantes</name>
    <dbReference type="NCBI Taxonomy" id="1041766"/>
    <lineage>
        <taxon>Bacteria</taxon>
        <taxon>Pseudomonadati</taxon>
        <taxon>Verrucomicrobiota</taxon>
        <taxon>Methylacidimicrobium</taxon>
    </lineage>
</organism>
<dbReference type="PANTHER" id="PTHR30543">
    <property type="entry name" value="CHROMATE REDUCTASE"/>
    <property type="match status" value="1"/>
</dbReference>
<dbReference type="PANTHER" id="PTHR30543:SF21">
    <property type="entry name" value="NAD(P)H-DEPENDENT FMN REDUCTASE LOT6"/>
    <property type="match status" value="1"/>
</dbReference>
<dbReference type="InterPro" id="IPR029039">
    <property type="entry name" value="Flavoprotein-like_sf"/>
</dbReference>
<feature type="compositionally biased region" description="Basic residues" evidence="1">
    <location>
        <begin position="1"/>
        <end position="11"/>
    </location>
</feature>
<sequence>MDGNKAGRKHADKFFCRSAPERRDRHGTRGLPSEERVAQDERIVIAILIGTNRLGSRTRLVGAQLIRLYAELGQEVHPIDLGLLSAEVGSPSAYGKRPAEVGCFAHLLEAARGIVLALPEYNGSFPGILKLFFDLLPHPSPLEGKPICLVGVARGRFGGLRAVEQMQNHLLYRRAHLYPYPVLLSDIDLLLGKTGRIEAPDVAKRLREQAEGFLRFAARLLPESGASKEARSVP</sequence>
<dbReference type="AlphaFoldDB" id="A0A5E6MP87"/>
<dbReference type="InterPro" id="IPR005025">
    <property type="entry name" value="FMN_Rdtase-like_dom"/>
</dbReference>
<dbReference type="GO" id="GO:0005829">
    <property type="term" value="C:cytosol"/>
    <property type="evidence" value="ECO:0007669"/>
    <property type="project" value="TreeGrafter"/>
</dbReference>
<comment type="caution">
    <text evidence="3">The sequence shown here is derived from an EMBL/GenBank/DDBJ whole genome shotgun (WGS) entry which is preliminary data.</text>
</comment>
<reference evidence="3" key="1">
    <citation type="submission" date="2019-09" db="EMBL/GenBank/DDBJ databases">
        <authorList>
            <person name="Cremers G."/>
        </authorList>
    </citation>
    <scope>NUCLEOTIDE SEQUENCE [LARGE SCALE GENOMIC DNA]</scope>
    <source>
        <strain evidence="3">3B</strain>
    </source>
</reference>
<dbReference type="GO" id="GO:0003955">
    <property type="term" value="F:NAD(P)H dehydrogenase (quinone) activity"/>
    <property type="evidence" value="ECO:0007669"/>
    <property type="project" value="UniProtKB-EC"/>
</dbReference>
<evidence type="ECO:0000313" key="4">
    <source>
        <dbReference type="Proteomes" id="UP000381693"/>
    </source>
</evidence>
<evidence type="ECO:0000259" key="2">
    <source>
        <dbReference type="Pfam" id="PF03358"/>
    </source>
</evidence>
<accession>A0A5E6MP87</accession>
<dbReference type="RefSeq" id="WP_142525522.1">
    <property type="nucleotide sequence ID" value="NZ_CABFUZ020000156.1"/>
</dbReference>
<keyword evidence="4" id="KW-1185">Reference proteome</keyword>
<name>A0A5E6MP87_9BACT</name>
<feature type="compositionally biased region" description="Basic and acidic residues" evidence="1">
    <location>
        <begin position="12"/>
        <end position="24"/>
    </location>
</feature>
<protein>
    <submittedName>
        <fullName evidence="3">Chromate reductase</fullName>
        <ecNumber evidence="3">1.6.5.2</ecNumber>
    </submittedName>
</protein>
<dbReference type="GO" id="GO:0010181">
    <property type="term" value="F:FMN binding"/>
    <property type="evidence" value="ECO:0007669"/>
    <property type="project" value="TreeGrafter"/>
</dbReference>
<dbReference type="SUPFAM" id="SSF52218">
    <property type="entry name" value="Flavoproteins"/>
    <property type="match status" value="1"/>
</dbReference>
<dbReference type="Proteomes" id="UP000381693">
    <property type="component" value="Unassembled WGS sequence"/>
</dbReference>
<dbReference type="InterPro" id="IPR050712">
    <property type="entry name" value="NAD(P)H-dep_reductase"/>
</dbReference>
<dbReference type="Pfam" id="PF03358">
    <property type="entry name" value="FMN_red"/>
    <property type="match status" value="1"/>
</dbReference>
<evidence type="ECO:0000313" key="3">
    <source>
        <dbReference type="EMBL" id="VVM07248.1"/>
    </source>
</evidence>
<dbReference type="EC" id="1.6.5.2" evidence="3"/>
<dbReference type="Gene3D" id="3.40.50.360">
    <property type="match status" value="1"/>
</dbReference>
<feature type="domain" description="NADPH-dependent FMN reductase-like" evidence="2">
    <location>
        <begin position="45"/>
        <end position="180"/>
    </location>
</feature>
<evidence type="ECO:0000256" key="1">
    <source>
        <dbReference type="SAM" id="MobiDB-lite"/>
    </source>
</evidence>
<dbReference type="OrthoDB" id="9812295at2"/>
<dbReference type="EMBL" id="CABFUZ020000156">
    <property type="protein sequence ID" value="VVM07248.1"/>
    <property type="molecule type" value="Genomic_DNA"/>
</dbReference>
<feature type="region of interest" description="Disordered" evidence="1">
    <location>
        <begin position="1"/>
        <end position="33"/>
    </location>
</feature>